<comment type="caution">
    <text evidence="2">The sequence shown here is derived from an EMBL/GenBank/DDBJ whole genome shotgun (WGS) entry which is preliminary data.</text>
</comment>
<name>A0A6I4NPW1_9FLAO</name>
<dbReference type="InterPro" id="IPR001279">
    <property type="entry name" value="Metallo-B-lactamas"/>
</dbReference>
<evidence type="ECO:0000313" key="3">
    <source>
        <dbReference type="Proteomes" id="UP000471501"/>
    </source>
</evidence>
<dbReference type="InterPro" id="IPR036866">
    <property type="entry name" value="RibonucZ/Hydroxyglut_hydro"/>
</dbReference>
<dbReference type="Proteomes" id="UP000471501">
    <property type="component" value="Unassembled WGS sequence"/>
</dbReference>
<protein>
    <submittedName>
        <fullName evidence="2">MBL fold metallo-hydrolase</fullName>
    </submittedName>
</protein>
<evidence type="ECO:0000259" key="1">
    <source>
        <dbReference type="Pfam" id="PF12706"/>
    </source>
</evidence>
<dbReference type="RefSeq" id="WP_160376104.1">
    <property type="nucleotide sequence ID" value="NZ_WSTB01000011.1"/>
</dbReference>
<dbReference type="Pfam" id="PF12706">
    <property type="entry name" value="Lactamase_B_2"/>
    <property type="match status" value="1"/>
</dbReference>
<proteinExistence type="predicted"/>
<dbReference type="PANTHER" id="PTHR15032:SF4">
    <property type="entry name" value="N-ACYL-PHOSPHATIDYLETHANOLAMINE-HYDROLYZING PHOSPHOLIPASE D"/>
    <property type="match status" value="1"/>
</dbReference>
<dbReference type="SUPFAM" id="SSF56281">
    <property type="entry name" value="Metallo-hydrolase/oxidoreductase"/>
    <property type="match status" value="1"/>
</dbReference>
<keyword evidence="3" id="KW-1185">Reference proteome</keyword>
<evidence type="ECO:0000313" key="2">
    <source>
        <dbReference type="EMBL" id="MWB96203.1"/>
    </source>
</evidence>
<accession>A0A6I4NPW1</accession>
<reference evidence="2 3" key="1">
    <citation type="submission" date="2019-12" db="EMBL/GenBank/DDBJ databases">
        <authorList>
            <person name="Kim Y.S."/>
        </authorList>
    </citation>
    <scope>NUCLEOTIDE SEQUENCE [LARGE SCALE GENOMIC DNA]</scope>
    <source>
        <strain evidence="2 3">GA093</strain>
    </source>
</reference>
<dbReference type="AlphaFoldDB" id="A0A6I4NPW1"/>
<dbReference type="GO" id="GO:0016787">
    <property type="term" value="F:hydrolase activity"/>
    <property type="evidence" value="ECO:0007669"/>
    <property type="project" value="UniProtKB-KW"/>
</dbReference>
<dbReference type="Gene3D" id="3.60.15.10">
    <property type="entry name" value="Ribonuclease Z/Hydroxyacylglutathione hydrolase-like"/>
    <property type="match status" value="1"/>
</dbReference>
<dbReference type="EMBL" id="WSTB01000011">
    <property type="protein sequence ID" value="MWB96203.1"/>
    <property type="molecule type" value="Genomic_DNA"/>
</dbReference>
<feature type="domain" description="Metallo-beta-lactamase" evidence="1">
    <location>
        <begin position="116"/>
        <end position="310"/>
    </location>
</feature>
<keyword evidence="2" id="KW-0378">Hydrolase</keyword>
<sequence>MIITLGIIAFLAAALYLFLQHPRFGKAPAGERLLLMQKSPQYKNGRFENQNFTPELTEGYGYFEVLSEFIFKKTERKKPTSTIPSVKTNLHELPVEETVLVWFGHSSYFIQIVGKRILVDPVFSGNASPVAGTTKSFNGADIYTVEDLPQIDYLLLTHDHYDHLDYKTILQLKPKTKQIICPLGVGSHFEHWGFNTNSIIEKDWFEKIELDDQITLFTTPARHFSGRGFKRCNTLWTSYVLQTPDYQMYLGGDSGYDTHFADIGNQFGPFDMAIIDNGQYDIKWKYIHNLPEDVIQAAKDLKAKRLLPVHSSKFALANHSWDEPLKRVAELNKKEKNPIPLVTPLIGELVYLKKDNQEFKEWWKEIK</sequence>
<dbReference type="PANTHER" id="PTHR15032">
    <property type="entry name" value="N-ACYL-PHOSPHATIDYLETHANOLAMINE-HYDROLYZING PHOSPHOLIPASE D"/>
    <property type="match status" value="1"/>
</dbReference>
<gene>
    <name evidence="2" type="ORF">GON26_17715</name>
</gene>
<dbReference type="GO" id="GO:0005737">
    <property type="term" value="C:cytoplasm"/>
    <property type="evidence" value="ECO:0007669"/>
    <property type="project" value="TreeGrafter"/>
</dbReference>
<organism evidence="2 3">
    <name type="scientific">Flavobacterium hydrocarbonoxydans</name>
    <dbReference type="NCBI Taxonomy" id="2683249"/>
    <lineage>
        <taxon>Bacteria</taxon>
        <taxon>Pseudomonadati</taxon>
        <taxon>Bacteroidota</taxon>
        <taxon>Flavobacteriia</taxon>
        <taxon>Flavobacteriales</taxon>
        <taxon>Flavobacteriaceae</taxon>
        <taxon>Flavobacterium</taxon>
    </lineage>
</organism>